<accession>A0AAW1WCH5</accession>
<keyword evidence="2" id="KW-1185">Reference proteome</keyword>
<evidence type="ECO:0000313" key="2">
    <source>
        <dbReference type="Proteomes" id="UP001457282"/>
    </source>
</evidence>
<reference evidence="1 2" key="1">
    <citation type="journal article" date="2023" name="G3 (Bethesda)">
        <title>A chromosome-length genome assembly and annotation of blackberry (Rubus argutus, cv. 'Hillquist').</title>
        <authorList>
            <person name="Bruna T."/>
            <person name="Aryal R."/>
            <person name="Dudchenko O."/>
            <person name="Sargent D.J."/>
            <person name="Mead D."/>
            <person name="Buti M."/>
            <person name="Cavallini A."/>
            <person name="Hytonen T."/>
            <person name="Andres J."/>
            <person name="Pham M."/>
            <person name="Weisz D."/>
            <person name="Mascagni F."/>
            <person name="Usai G."/>
            <person name="Natali L."/>
            <person name="Bassil N."/>
            <person name="Fernandez G.E."/>
            <person name="Lomsadze A."/>
            <person name="Armour M."/>
            <person name="Olukolu B."/>
            <person name="Poorten T."/>
            <person name="Britton C."/>
            <person name="Davik J."/>
            <person name="Ashrafi H."/>
            <person name="Aiden E.L."/>
            <person name="Borodovsky M."/>
            <person name="Worthington M."/>
        </authorList>
    </citation>
    <scope>NUCLEOTIDE SEQUENCE [LARGE SCALE GENOMIC DNA]</scope>
    <source>
        <strain evidence="1">PI 553951</strain>
    </source>
</reference>
<proteinExistence type="predicted"/>
<evidence type="ECO:0000313" key="1">
    <source>
        <dbReference type="EMBL" id="KAK9922167.1"/>
    </source>
</evidence>
<organism evidence="1 2">
    <name type="scientific">Rubus argutus</name>
    <name type="common">Southern blackberry</name>
    <dbReference type="NCBI Taxonomy" id="59490"/>
    <lineage>
        <taxon>Eukaryota</taxon>
        <taxon>Viridiplantae</taxon>
        <taxon>Streptophyta</taxon>
        <taxon>Embryophyta</taxon>
        <taxon>Tracheophyta</taxon>
        <taxon>Spermatophyta</taxon>
        <taxon>Magnoliopsida</taxon>
        <taxon>eudicotyledons</taxon>
        <taxon>Gunneridae</taxon>
        <taxon>Pentapetalae</taxon>
        <taxon>rosids</taxon>
        <taxon>fabids</taxon>
        <taxon>Rosales</taxon>
        <taxon>Rosaceae</taxon>
        <taxon>Rosoideae</taxon>
        <taxon>Rosoideae incertae sedis</taxon>
        <taxon>Rubus</taxon>
    </lineage>
</organism>
<name>A0AAW1WCH5_RUBAR</name>
<dbReference type="EMBL" id="JBEDUW010000006">
    <property type="protein sequence ID" value="KAK9922167.1"/>
    <property type="molecule type" value="Genomic_DNA"/>
</dbReference>
<comment type="caution">
    <text evidence="1">The sequence shown here is derived from an EMBL/GenBank/DDBJ whole genome shotgun (WGS) entry which is preliminary data.</text>
</comment>
<dbReference type="AlphaFoldDB" id="A0AAW1WCH5"/>
<gene>
    <name evidence="1" type="ORF">M0R45_030647</name>
</gene>
<sequence>MGSLGFKARHRNWRRCTGSGRSRVARWRERHRWEQRHRRREGRAVMSTGEVATAWIGRREGYGLDVVMVRRRRWTGSWRGQIGLGSVTVRGGQNHVMGTIGIADGGVVDVGVHGWTARAAAMATTANLKSELGSSMATVTGTVRRRCSWAMGGGELNDVG</sequence>
<dbReference type="Proteomes" id="UP001457282">
    <property type="component" value="Unassembled WGS sequence"/>
</dbReference>
<protein>
    <submittedName>
        <fullName evidence="1">Uncharacterized protein</fullName>
    </submittedName>
</protein>